<dbReference type="RefSeq" id="WP_184950619.1">
    <property type="nucleotide sequence ID" value="NZ_BOMC01000004.1"/>
</dbReference>
<dbReference type="EMBL" id="JACHMF010000001">
    <property type="protein sequence ID" value="MBB4691847.1"/>
    <property type="molecule type" value="Genomic_DNA"/>
</dbReference>
<keyword evidence="4" id="KW-1185">Reference proteome</keyword>
<feature type="signal peptide" evidence="2">
    <location>
        <begin position="1"/>
        <end position="20"/>
    </location>
</feature>
<organism evidence="3 4">
    <name type="scientific">Paractinoplanes abujensis</name>
    <dbReference type="NCBI Taxonomy" id="882441"/>
    <lineage>
        <taxon>Bacteria</taxon>
        <taxon>Bacillati</taxon>
        <taxon>Actinomycetota</taxon>
        <taxon>Actinomycetes</taxon>
        <taxon>Micromonosporales</taxon>
        <taxon>Micromonosporaceae</taxon>
        <taxon>Paractinoplanes</taxon>
    </lineage>
</organism>
<dbReference type="Proteomes" id="UP000542742">
    <property type="component" value="Unassembled WGS sequence"/>
</dbReference>
<dbReference type="AlphaFoldDB" id="A0A7W7CNL4"/>
<proteinExistence type="predicted"/>
<feature type="region of interest" description="Disordered" evidence="1">
    <location>
        <begin position="256"/>
        <end position="284"/>
    </location>
</feature>
<reference evidence="3 4" key="1">
    <citation type="submission" date="2020-08" db="EMBL/GenBank/DDBJ databases">
        <title>Sequencing the genomes of 1000 actinobacteria strains.</title>
        <authorList>
            <person name="Klenk H.-P."/>
        </authorList>
    </citation>
    <scope>NUCLEOTIDE SEQUENCE [LARGE SCALE GENOMIC DNA]</scope>
    <source>
        <strain evidence="3 4">DSM 45518</strain>
    </source>
</reference>
<comment type="caution">
    <text evidence="3">The sequence shown here is derived from an EMBL/GenBank/DDBJ whole genome shotgun (WGS) entry which is preliminary data.</text>
</comment>
<evidence type="ECO:0000256" key="1">
    <source>
        <dbReference type="SAM" id="MobiDB-lite"/>
    </source>
</evidence>
<accession>A0A7W7CNL4</accession>
<evidence type="ECO:0000313" key="3">
    <source>
        <dbReference type="EMBL" id="MBB4691847.1"/>
    </source>
</evidence>
<dbReference type="PROSITE" id="PS51257">
    <property type="entry name" value="PROKAR_LIPOPROTEIN"/>
    <property type="match status" value="1"/>
</dbReference>
<sequence>MRLTLLAALVAGLAAGCTPARPPAPAVTAPPPLAAAAATFPLDGYLLQPAAANDLDVVLDRLTVACMRRAGQPWQGDGRNEFDLLGDRANRFGLADEGLAASFGYHGDAAPPPPPSPQVRRHLNGCASEAAKTLGWVPAEFAWLRQLYDRTLEQAFADPRASEVTARWSSCMTRTGFPYARPADAATDARWSGSTRPSADERRVARADVGCKDQVAFTRTLSVVLAAGQADAVRGNQARLDGFRAMAARAVAKADKLRGDHRAPAPGGPEPVPPGGWRTEHTGA</sequence>
<feature type="chain" id="PRO_5038401542" description="Lipoprotein" evidence="2">
    <location>
        <begin position="21"/>
        <end position="284"/>
    </location>
</feature>
<protein>
    <recommendedName>
        <fullName evidence="5">Lipoprotein</fullName>
    </recommendedName>
</protein>
<evidence type="ECO:0000313" key="4">
    <source>
        <dbReference type="Proteomes" id="UP000542742"/>
    </source>
</evidence>
<name>A0A7W7CNL4_9ACTN</name>
<keyword evidence="2" id="KW-0732">Signal</keyword>
<gene>
    <name evidence="3" type="ORF">BKA14_001995</name>
</gene>
<evidence type="ECO:0000256" key="2">
    <source>
        <dbReference type="SAM" id="SignalP"/>
    </source>
</evidence>
<evidence type="ECO:0008006" key="5">
    <source>
        <dbReference type="Google" id="ProtNLM"/>
    </source>
</evidence>